<sequence>MSSLLVPVTAEINRTCSVSSSNCLPVLYKIPTPFRVISCCGDGRFMAICKCHGNVWGVFVFCWLEEEEYHLISRRFEEASLWIWNSSRS</sequence>
<organism evidence="1 2">
    <name type="scientific">Trichonephila clavata</name>
    <name type="common">Joro spider</name>
    <name type="synonym">Nephila clavata</name>
    <dbReference type="NCBI Taxonomy" id="2740835"/>
    <lineage>
        <taxon>Eukaryota</taxon>
        <taxon>Metazoa</taxon>
        <taxon>Ecdysozoa</taxon>
        <taxon>Arthropoda</taxon>
        <taxon>Chelicerata</taxon>
        <taxon>Arachnida</taxon>
        <taxon>Araneae</taxon>
        <taxon>Araneomorphae</taxon>
        <taxon>Entelegynae</taxon>
        <taxon>Araneoidea</taxon>
        <taxon>Nephilidae</taxon>
        <taxon>Trichonephila</taxon>
    </lineage>
</organism>
<comment type="caution">
    <text evidence="1">The sequence shown here is derived from an EMBL/GenBank/DDBJ whole genome shotgun (WGS) entry which is preliminary data.</text>
</comment>
<protein>
    <submittedName>
        <fullName evidence="1">Uncharacterized protein</fullName>
    </submittedName>
</protein>
<gene>
    <name evidence="1" type="ORF">TNCT_311021</name>
</gene>
<name>A0A8X6J1P9_TRICU</name>
<evidence type="ECO:0000313" key="2">
    <source>
        <dbReference type="Proteomes" id="UP000887116"/>
    </source>
</evidence>
<dbReference type="Proteomes" id="UP000887116">
    <property type="component" value="Unassembled WGS sequence"/>
</dbReference>
<keyword evidence="2" id="KW-1185">Reference proteome</keyword>
<dbReference type="EMBL" id="BMAO01007454">
    <property type="protein sequence ID" value="GFR16095.1"/>
    <property type="molecule type" value="Genomic_DNA"/>
</dbReference>
<dbReference type="AlphaFoldDB" id="A0A8X6J1P9"/>
<proteinExistence type="predicted"/>
<evidence type="ECO:0000313" key="1">
    <source>
        <dbReference type="EMBL" id="GFR16095.1"/>
    </source>
</evidence>
<reference evidence="1" key="1">
    <citation type="submission" date="2020-07" db="EMBL/GenBank/DDBJ databases">
        <title>Multicomponent nature underlies the extraordinary mechanical properties of spider dragline silk.</title>
        <authorList>
            <person name="Kono N."/>
            <person name="Nakamura H."/>
            <person name="Mori M."/>
            <person name="Yoshida Y."/>
            <person name="Ohtoshi R."/>
            <person name="Malay A.D."/>
            <person name="Moran D.A.P."/>
            <person name="Tomita M."/>
            <person name="Numata K."/>
            <person name="Arakawa K."/>
        </authorList>
    </citation>
    <scope>NUCLEOTIDE SEQUENCE</scope>
</reference>
<accession>A0A8X6J1P9</accession>